<evidence type="ECO:0000313" key="4">
    <source>
        <dbReference type="Proteomes" id="UP000325827"/>
    </source>
</evidence>
<dbReference type="CDD" id="cd07814">
    <property type="entry name" value="SRPBCC_CalC_Aha1-like"/>
    <property type="match status" value="1"/>
</dbReference>
<dbReference type="EMBL" id="VYSA01000002">
    <property type="protein sequence ID" value="KAA9107923.1"/>
    <property type="molecule type" value="Genomic_DNA"/>
</dbReference>
<comment type="similarity">
    <text evidence="1">Belongs to the AHA1 family.</text>
</comment>
<evidence type="ECO:0000256" key="1">
    <source>
        <dbReference type="ARBA" id="ARBA00006817"/>
    </source>
</evidence>
<dbReference type="Gene3D" id="3.30.530.20">
    <property type="match status" value="1"/>
</dbReference>
<accession>A0A5J5J3C6</accession>
<organism evidence="3 4">
    <name type="scientific">Microbacterium rhizomatis</name>
    <dbReference type="NCBI Taxonomy" id="1631477"/>
    <lineage>
        <taxon>Bacteria</taxon>
        <taxon>Bacillati</taxon>
        <taxon>Actinomycetota</taxon>
        <taxon>Actinomycetes</taxon>
        <taxon>Micrococcales</taxon>
        <taxon>Microbacteriaceae</taxon>
        <taxon>Microbacterium</taxon>
    </lineage>
</organism>
<protein>
    <submittedName>
        <fullName evidence="3">SRPBCC domain-containing protein</fullName>
    </submittedName>
</protein>
<keyword evidence="4" id="KW-1185">Reference proteome</keyword>
<name>A0A5J5J3C6_9MICO</name>
<dbReference type="SUPFAM" id="SSF55961">
    <property type="entry name" value="Bet v1-like"/>
    <property type="match status" value="1"/>
</dbReference>
<feature type="domain" description="Activator of Hsp90 ATPase homologue 1/2-like C-terminal" evidence="2">
    <location>
        <begin position="25"/>
        <end position="136"/>
    </location>
</feature>
<dbReference type="OrthoDB" id="287565at2"/>
<proteinExistence type="inferred from homology"/>
<reference evidence="4" key="1">
    <citation type="submission" date="2019-09" db="EMBL/GenBank/DDBJ databases">
        <title>Mumia zhuanghuii sp. nov. isolated from the intestinal contents of plateau pika (Ochotona curzoniae) in the Qinghai-Tibet plateau of China.</title>
        <authorList>
            <person name="Tian Z."/>
        </authorList>
    </citation>
    <scope>NUCLEOTIDE SEQUENCE [LARGE SCALE GENOMIC DNA]</scope>
    <source>
        <strain evidence="4">JCM 30598</strain>
    </source>
</reference>
<dbReference type="RefSeq" id="WP_150448953.1">
    <property type="nucleotide sequence ID" value="NZ_VYSA01000002.1"/>
</dbReference>
<dbReference type="InterPro" id="IPR013538">
    <property type="entry name" value="ASHA1/2-like_C"/>
</dbReference>
<comment type="caution">
    <text evidence="3">The sequence shown here is derived from an EMBL/GenBank/DDBJ whole genome shotgun (WGS) entry which is preliminary data.</text>
</comment>
<evidence type="ECO:0000259" key="2">
    <source>
        <dbReference type="Pfam" id="PF08327"/>
    </source>
</evidence>
<gene>
    <name evidence="3" type="ORF">F6B43_10890</name>
</gene>
<dbReference type="AlphaFoldDB" id="A0A5J5J3C6"/>
<evidence type="ECO:0000313" key="3">
    <source>
        <dbReference type="EMBL" id="KAA9107923.1"/>
    </source>
</evidence>
<sequence length="189" mass="20565">MSADYTATITVSKTPAEVYDAINDVAGWWGRITGTTTAKDDEFVYVVPGLHYSGFRVTELEPGRRIAWIVTGSYLSFVDDTQEWNGTTVRFDITPSGDGTQLTFTHEGLRPEVECYGACSNAWSTYIRGSLAAFLETGVGQPNFFEGDEALEAAEHETLRHRIEGAGAALNAGWPTSRVTNMPGDQQAG</sequence>
<dbReference type="InterPro" id="IPR023393">
    <property type="entry name" value="START-like_dom_sf"/>
</dbReference>
<dbReference type="Pfam" id="PF08327">
    <property type="entry name" value="AHSA1"/>
    <property type="match status" value="1"/>
</dbReference>
<dbReference type="Proteomes" id="UP000325827">
    <property type="component" value="Unassembled WGS sequence"/>
</dbReference>